<organism evidence="2 3">
    <name type="scientific">Fusarium oxysporum f. sp. raphani 54005</name>
    <dbReference type="NCBI Taxonomy" id="1089458"/>
    <lineage>
        <taxon>Eukaryota</taxon>
        <taxon>Fungi</taxon>
        <taxon>Dikarya</taxon>
        <taxon>Ascomycota</taxon>
        <taxon>Pezizomycotina</taxon>
        <taxon>Sordariomycetes</taxon>
        <taxon>Hypocreomycetidae</taxon>
        <taxon>Hypocreales</taxon>
        <taxon>Nectriaceae</taxon>
        <taxon>Fusarium</taxon>
        <taxon>Fusarium oxysporum species complex</taxon>
    </lineage>
</organism>
<dbReference type="OrthoDB" id="5091886at2759"/>
<dbReference type="InterPro" id="IPR019257">
    <property type="entry name" value="MeTrfase_dom"/>
</dbReference>
<gene>
    <name evidence="2" type="ORF">FOQG_16162</name>
</gene>
<reference evidence="2 3" key="1">
    <citation type="submission" date="2011-11" db="EMBL/GenBank/DDBJ databases">
        <title>The Genome Sequence of Fusarium oxysporum PHW815.</title>
        <authorList>
            <consortium name="The Broad Institute Genome Sequencing Platform"/>
            <person name="Ma L.-J."/>
            <person name="Gale L.R."/>
            <person name="Schwartz D.C."/>
            <person name="Zhou S."/>
            <person name="Corby-Kistler H."/>
            <person name="Young S.K."/>
            <person name="Zeng Q."/>
            <person name="Gargeya S."/>
            <person name="Fitzgerald M."/>
            <person name="Haas B."/>
            <person name="Abouelleil A."/>
            <person name="Alvarado L."/>
            <person name="Arachchi H.M."/>
            <person name="Berlin A."/>
            <person name="Brown A."/>
            <person name="Chapman S.B."/>
            <person name="Chen Z."/>
            <person name="Dunbar C."/>
            <person name="Freedman E."/>
            <person name="Gearin G."/>
            <person name="Goldberg J."/>
            <person name="Griggs A."/>
            <person name="Gujja S."/>
            <person name="Heiman D."/>
            <person name="Howarth C."/>
            <person name="Larson L."/>
            <person name="Lui A."/>
            <person name="MacDonald P.J.P."/>
            <person name="Montmayeur A."/>
            <person name="Murphy C."/>
            <person name="Neiman D."/>
            <person name="Pearson M."/>
            <person name="Priest M."/>
            <person name="Roberts A."/>
            <person name="Saif S."/>
            <person name="Shea T."/>
            <person name="Shenoy N."/>
            <person name="Sisk P."/>
            <person name="Stolte C."/>
            <person name="Sykes S."/>
            <person name="Wortman J."/>
            <person name="Nusbaum C."/>
            <person name="Birren B."/>
        </authorList>
    </citation>
    <scope>NUCLEOTIDE SEQUENCE [LARGE SCALE GENOMIC DNA]</scope>
    <source>
        <strain evidence="2 3">54005</strain>
    </source>
</reference>
<dbReference type="EMBL" id="JH658476">
    <property type="protein sequence ID" value="EXK79213.1"/>
    <property type="molecule type" value="Genomic_DNA"/>
</dbReference>
<dbReference type="AlphaFoldDB" id="X0BK20"/>
<evidence type="ECO:0000313" key="2">
    <source>
        <dbReference type="EMBL" id="EXK79213.1"/>
    </source>
</evidence>
<name>X0BK20_FUSOX</name>
<evidence type="ECO:0000313" key="3">
    <source>
        <dbReference type="Proteomes" id="UP000030663"/>
    </source>
</evidence>
<accession>X0BK20</accession>
<dbReference type="HOGENOM" id="CLU_2121222_0_0_1"/>
<protein>
    <recommendedName>
        <fullName evidence="1">Histidine-specific methyltransferase SAM-dependent domain-containing protein</fullName>
    </recommendedName>
</protein>
<keyword evidence="3" id="KW-1185">Reference proteome</keyword>
<feature type="domain" description="Histidine-specific methyltransferase SAM-dependent" evidence="1">
    <location>
        <begin position="4"/>
        <end position="98"/>
    </location>
</feature>
<dbReference type="Proteomes" id="UP000030663">
    <property type="component" value="Unassembled WGS sequence"/>
</dbReference>
<evidence type="ECO:0000259" key="1">
    <source>
        <dbReference type="Pfam" id="PF10017"/>
    </source>
</evidence>
<sequence>MPGKKVGISYSSTLTDFEPKKLHRILQGWHEVVDQLIVGQHEPVEKKELEISYHTTQFTEFVRGGWDQANRLLGWTEFDDERWKLHGGLSAHNPELRMESIEMLPRWEDQDVDV</sequence>
<proteinExistence type="predicted"/>
<dbReference type="Pfam" id="PF10017">
    <property type="entry name" value="Methyltransf_33"/>
    <property type="match status" value="1"/>
</dbReference>